<reference evidence="5 6" key="1">
    <citation type="submission" date="2016-05" db="EMBL/GenBank/DDBJ databases">
        <authorList>
            <person name="Lavstsen T."/>
            <person name="Jespersen J.S."/>
        </authorList>
    </citation>
    <scope>NUCLEOTIDE SEQUENCE [LARGE SCALE GENOMIC DNA]</scope>
    <source>
        <strain evidence="5 6">B7-9</strain>
    </source>
</reference>
<sequence>MMQILLFWAIVAVCLIGQALLIHAAWRLRRQTTELPAGVPQSHGASDLAWTVGTAVLTGVLLYGSFLALSA</sequence>
<evidence type="ECO:0000256" key="2">
    <source>
        <dbReference type="ARBA" id="ARBA00022692"/>
    </source>
</evidence>
<keyword evidence="4" id="KW-1133">Transmembrane helix</keyword>
<feature type="transmembrane region" description="Helical" evidence="4">
    <location>
        <begin position="48"/>
        <end position="69"/>
    </location>
</feature>
<keyword evidence="2 4" id="KW-0812">Transmembrane</keyword>
<dbReference type="InterPro" id="IPR036257">
    <property type="entry name" value="Cyt_c_oxidase_su2_TM_sf"/>
</dbReference>
<keyword evidence="6" id="KW-1185">Reference proteome</keyword>
<dbReference type="AlphaFoldDB" id="A0A2H3KJW5"/>
<dbReference type="Proteomes" id="UP000220922">
    <property type="component" value="Unassembled WGS sequence"/>
</dbReference>
<evidence type="ECO:0000256" key="1">
    <source>
        <dbReference type="ARBA" id="ARBA00004370"/>
    </source>
</evidence>
<comment type="caution">
    <text evidence="5">The sequence shown here is derived from an EMBL/GenBank/DDBJ whole genome shotgun (WGS) entry which is preliminary data.</text>
</comment>
<proteinExistence type="predicted"/>
<gene>
    <name evidence="5" type="ORF">A9Q02_03045</name>
</gene>
<dbReference type="EMBL" id="LYXE01000110">
    <property type="protein sequence ID" value="PDV98188.1"/>
    <property type="molecule type" value="Genomic_DNA"/>
</dbReference>
<evidence type="ECO:0008006" key="7">
    <source>
        <dbReference type="Google" id="ProtNLM"/>
    </source>
</evidence>
<comment type="subcellular location">
    <subcellularLocation>
        <location evidence="1">Membrane</location>
    </subcellularLocation>
</comment>
<evidence type="ECO:0000256" key="3">
    <source>
        <dbReference type="ARBA" id="ARBA00023136"/>
    </source>
</evidence>
<evidence type="ECO:0000313" key="6">
    <source>
        <dbReference type="Proteomes" id="UP000220922"/>
    </source>
</evidence>
<name>A0A2H3KJW5_9CHLR</name>
<dbReference type="GO" id="GO:0016020">
    <property type="term" value="C:membrane"/>
    <property type="evidence" value="ECO:0007669"/>
    <property type="project" value="UniProtKB-SubCell"/>
</dbReference>
<evidence type="ECO:0000256" key="4">
    <source>
        <dbReference type="SAM" id="Phobius"/>
    </source>
</evidence>
<dbReference type="Gene3D" id="1.10.287.90">
    <property type="match status" value="1"/>
</dbReference>
<organism evidence="5 6">
    <name type="scientific">Candidatus Chloroploca asiatica</name>
    <dbReference type="NCBI Taxonomy" id="1506545"/>
    <lineage>
        <taxon>Bacteria</taxon>
        <taxon>Bacillati</taxon>
        <taxon>Chloroflexota</taxon>
        <taxon>Chloroflexia</taxon>
        <taxon>Chloroflexales</taxon>
        <taxon>Chloroflexineae</taxon>
        <taxon>Oscillochloridaceae</taxon>
        <taxon>Candidatus Chloroploca</taxon>
    </lineage>
</organism>
<accession>A0A2H3KJW5</accession>
<keyword evidence="3 4" id="KW-0472">Membrane</keyword>
<protein>
    <recommendedName>
        <fullName evidence="7">Cytochrome oxidase subunit II transmembrane region profile domain-containing protein</fullName>
    </recommendedName>
</protein>
<evidence type="ECO:0000313" key="5">
    <source>
        <dbReference type="EMBL" id="PDV98188.1"/>
    </source>
</evidence>